<sequence length="236" mass="26504">MDLSLQWKCARQLRPKEVPPRALANGLEVCTIPDELKRLNYLEKLLVALQRGTHGPLYCVSANVHETVTALPRPVAHTREALECLKSMNDNYKEIEINEIDDNYLANHPATMDRRVSADKDESETIDDRTESEVNDVVGEAMQVDNNNDYNVAYAQTAADGVGERNDSDDSVQENAADVEAGALESDSESDSDSERNRSRRYRRCKFNFSTHSCLQPTDLENYVLDQKIVSLAPAE</sequence>
<reference evidence="2" key="1">
    <citation type="submission" date="2021-02" db="EMBL/GenBank/DDBJ databases">
        <authorList>
            <person name="Nowell W R."/>
        </authorList>
    </citation>
    <scope>NUCLEOTIDE SEQUENCE</scope>
</reference>
<evidence type="ECO:0000313" key="5">
    <source>
        <dbReference type="EMBL" id="CAF3879087.1"/>
    </source>
</evidence>
<evidence type="ECO:0000313" key="3">
    <source>
        <dbReference type="EMBL" id="CAF1111244.1"/>
    </source>
</evidence>
<organism evidence="2 6">
    <name type="scientific">Didymodactylos carnosus</name>
    <dbReference type="NCBI Taxonomy" id="1234261"/>
    <lineage>
        <taxon>Eukaryota</taxon>
        <taxon>Metazoa</taxon>
        <taxon>Spiralia</taxon>
        <taxon>Gnathifera</taxon>
        <taxon>Rotifera</taxon>
        <taxon>Eurotatoria</taxon>
        <taxon>Bdelloidea</taxon>
        <taxon>Philodinida</taxon>
        <taxon>Philodinidae</taxon>
        <taxon>Didymodactylos</taxon>
    </lineage>
</organism>
<dbReference type="Proteomes" id="UP000663829">
    <property type="component" value="Unassembled WGS sequence"/>
</dbReference>
<gene>
    <name evidence="2" type="ORF">GPM918_LOCUS7851</name>
    <name evidence="3" type="ORF">OVA965_LOCUS19775</name>
    <name evidence="4" type="ORF">SRO942_LOCUS7851</name>
    <name evidence="5" type="ORF">TMI583_LOCUS19937</name>
</gene>
<dbReference type="OrthoDB" id="8123539at2759"/>
<dbReference type="EMBL" id="CAJOBA010013366">
    <property type="protein sequence ID" value="CAF3879087.1"/>
    <property type="molecule type" value="Genomic_DNA"/>
</dbReference>
<feature type="region of interest" description="Disordered" evidence="1">
    <location>
        <begin position="180"/>
        <end position="201"/>
    </location>
</feature>
<dbReference type="EMBL" id="CAJOBC010001313">
    <property type="protein sequence ID" value="CAF3671025.1"/>
    <property type="molecule type" value="Genomic_DNA"/>
</dbReference>
<dbReference type="EMBL" id="CAJNOK010010285">
    <property type="protein sequence ID" value="CAF1111244.1"/>
    <property type="molecule type" value="Genomic_DNA"/>
</dbReference>
<dbReference type="Proteomes" id="UP000677228">
    <property type="component" value="Unassembled WGS sequence"/>
</dbReference>
<comment type="caution">
    <text evidence="2">The sequence shown here is derived from an EMBL/GenBank/DDBJ whole genome shotgun (WGS) entry which is preliminary data.</text>
</comment>
<evidence type="ECO:0000256" key="1">
    <source>
        <dbReference type="SAM" id="MobiDB-lite"/>
    </source>
</evidence>
<protein>
    <submittedName>
        <fullName evidence="2">Uncharacterized protein</fullName>
    </submittedName>
</protein>
<feature type="region of interest" description="Disordered" evidence="1">
    <location>
        <begin position="112"/>
        <end position="131"/>
    </location>
</feature>
<evidence type="ECO:0000313" key="2">
    <source>
        <dbReference type="EMBL" id="CAF0885735.1"/>
    </source>
</evidence>
<name>A0A813YK41_9BILA</name>
<evidence type="ECO:0000313" key="4">
    <source>
        <dbReference type="EMBL" id="CAF3671025.1"/>
    </source>
</evidence>
<dbReference type="EMBL" id="CAJNOQ010001313">
    <property type="protein sequence ID" value="CAF0885735.1"/>
    <property type="molecule type" value="Genomic_DNA"/>
</dbReference>
<accession>A0A813YK41</accession>
<dbReference type="AlphaFoldDB" id="A0A813YK41"/>
<dbReference type="Proteomes" id="UP000682733">
    <property type="component" value="Unassembled WGS sequence"/>
</dbReference>
<evidence type="ECO:0000313" key="6">
    <source>
        <dbReference type="Proteomes" id="UP000663829"/>
    </source>
</evidence>
<dbReference type="Proteomes" id="UP000681722">
    <property type="component" value="Unassembled WGS sequence"/>
</dbReference>
<keyword evidence="6" id="KW-1185">Reference proteome</keyword>
<proteinExistence type="predicted"/>